<dbReference type="SMART" id="SM00404">
    <property type="entry name" value="PTPc_motif"/>
    <property type="match status" value="1"/>
</dbReference>
<name>A0A8S1H7L5_9PELO</name>
<dbReference type="InterPro" id="IPR029021">
    <property type="entry name" value="Prot-tyrosine_phosphatase-like"/>
</dbReference>
<sequence length="385" mass="43386">MDKKSKEQPTAAKTNRHRRSTRSKSEHREQTSTAKKAPKLNKKKGNSTSTEASQVTKKTLKSASNGNNGPPTVHSPDNVQPATFNPDDQKKNNVARDFVEHLAVVTYKTQYEDLRAIQAPLDQCKIWAANMNRNQTDNYPCFDANRVVLQMCKQDYINATVVSLEGFPSVILTQVPVFSEPSAVEEFWRMIFHEQITAVHLLCKSEETPFRFGELFPLNTGAYQYFGSMFINNRKTSRDNPDIIKYSIEVLPEGCSNAVMTTVHHHGYWDPLLGPSKFRPALTTANQIHHGFEKTAIVSLNGAGRAGTLLALSVALKNLQDGIEPNMKEIVQKIRLKRPLAVDSMQQFGFLYLAFLHHIKRRVPVDLQEKVKEFKQLCSEATSGD</sequence>
<dbReference type="SMART" id="SM00194">
    <property type="entry name" value="PTPc"/>
    <property type="match status" value="1"/>
</dbReference>
<dbReference type="SUPFAM" id="SSF52799">
    <property type="entry name" value="(Phosphotyrosine protein) phosphatases II"/>
    <property type="match status" value="1"/>
</dbReference>
<feature type="domain" description="Tyrosine specific protein phosphatases" evidence="3">
    <location>
        <begin position="276"/>
        <end position="349"/>
    </location>
</feature>
<dbReference type="OrthoDB" id="5870053at2759"/>
<feature type="domain" description="Tyrosine-protein phosphatase" evidence="2">
    <location>
        <begin position="130"/>
        <end position="358"/>
    </location>
</feature>
<dbReference type="PROSITE" id="PS50056">
    <property type="entry name" value="TYR_PHOSPHATASE_2"/>
    <property type="match status" value="1"/>
</dbReference>
<dbReference type="CDD" id="cd00047">
    <property type="entry name" value="PTPc"/>
    <property type="match status" value="1"/>
</dbReference>
<keyword evidence="5" id="KW-1185">Reference proteome</keyword>
<dbReference type="Gene3D" id="3.90.190.10">
    <property type="entry name" value="Protein tyrosine phosphatase superfamily"/>
    <property type="match status" value="1"/>
</dbReference>
<feature type="compositionally biased region" description="Basic residues" evidence="1">
    <location>
        <begin position="36"/>
        <end position="45"/>
    </location>
</feature>
<dbReference type="PANTHER" id="PTHR23219:SF6">
    <property type="entry name" value="TYROSINE-PROTEIN PHOSPHATASE DOMAIN-CONTAINING PROTEIN"/>
    <property type="match status" value="1"/>
</dbReference>
<comment type="caution">
    <text evidence="4">The sequence shown here is derived from an EMBL/GenBank/DDBJ whole genome shotgun (WGS) entry which is preliminary data.</text>
</comment>
<protein>
    <recommendedName>
        <fullName evidence="6">Tyrosine-protein phosphatase domain-containing protein</fullName>
    </recommendedName>
</protein>
<organism evidence="4 5">
    <name type="scientific">Caenorhabditis auriculariae</name>
    <dbReference type="NCBI Taxonomy" id="2777116"/>
    <lineage>
        <taxon>Eukaryota</taxon>
        <taxon>Metazoa</taxon>
        <taxon>Ecdysozoa</taxon>
        <taxon>Nematoda</taxon>
        <taxon>Chromadorea</taxon>
        <taxon>Rhabditida</taxon>
        <taxon>Rhabditina</taxon>
        <taxon>Rhabditomorpha</taxon>
        <taxon>Rhabditoidea</taxon>
        <taxon>Rhabditidae</taxon>
        <taxon>Peloderinae</taxon>
        <taxon>Caenorhabditis</taxon>
    </lineage>
</organism>
<evidence type="ECO:0000256" key="1">
    <source>
        <dbReference type="SAM" id="MobiDB-lite"/>
    </source>
</evidence>
<dbReference type="EMBL" id="CAJGYM010000022">
    <property type="protein sequence ID" value="CAD6191623.1"/>
    <property type="molecule type" value="Genomic_DNA"/>
</dbReference>
<reference evidence="4" key="1">
    <citation type="submission" date="2020-10" db="EMBL/GenBank/DDBJ databases">
        <authorList>
            <person name="Kikuchi T."/>
        </authorList>
    </citation>
    <scope>NUCLEOTIDE SEQUENCE</scope>
    <source>
        <strain evidence="4">NKZ352</strain>
    </source>
</reference>
<dbReference type="AlphaFoldDB" id="A0A8S1H7L5"/>
<feature type="compositionally biased region" description="Polar residues" evidence="1">
    <location>
        <begin position="46"/>
        <end position="83"/>
    </location>
</feature>
<dbReference type="GO" id="GO:0004725">
    <property type="term" value="F:protein tyrosine phosphatase activity"/>
    <property type="evidence" value="ECO:0007669"/>
    <property type="project" value="InterPro"/>
</dbReference>
<evidence type="ECO:0000313" key="4">
    <source>
        <dbReference type="EMBL" id="CAD6191623.1"/>
    </source>
</evidence>
<proteinExistence type="predicted"/>
<evidence type="ECO:0000313" key="5">
    <source>
        <dbReference type="Proteomes" id="UP000835052"/>
    </source>
</evidence>
<gene>
    <name evidence="4" type="ORF">CAUJ_LOCUS7542</name>
</gene>
<evidence type="ECO:0000259" key="2">
    <source>
        <dbReference type="PROSITE" id="PS50055"/>
    </source>
</evidence>
<dbReference type="PROSITE" id="PS50055">
    <property type="entry name" value="TYR_PHOSPHATASE_PTP"/>
    <property type="match status" value="1"/>
</dbReference>
<dbReference type="PANTHER" id="PTHR23219">
    <property type="entry name" value="TYROSINE-PROTEIN PHOSPHATASE C15H7.3-RELATED"/>
    <property type="match status" value="1"/>
</dbReference>
<feature type="region of interest" description="Disordered" evidence="1">
    <location>
        <begin position="1"/>
        <end position="90"/>
    </location>
</feature>
<accession>A0A8S1H7L5</accession>
<dbReference type="Pfam" id="PF00102">
    <property type="entry name" value="Y_phosphatase"/>
    <property type="match status" value="1"/>
</dbReference>
<dbReference type="InterPro" id="IPR000387">
    <property type="entry name" value="Tyr_Pase_dom"/>
</dbReference>
<dbReference type="Proteomes" id="UP000835052">
    <property type="component" value="Unassembled WGS sequence"/>
</dbReference>
<evidence type="ECO:0008006" key="6">
    <source>
        <dbReference type="Google" id="ProtNLM"/>
    </source>
</evidence>
<dbReference type="InterPro" id="IPR000242">
    <property type="entry name" value="PTP_cat"/>
</dbReference>
<evidence type="ECO:0000259" key="3">
    <source>
        <dbReference type="PROSITE" id="PS50056"/>
    </source>
</evidence>
<dbReference type="InterPro" id="IPR003595">
    <property type="entry name" value="Tyr_Pase_cat"/>
</dbReference>